<feature type="domain" description="Retrotransposon gag" evidence="2">
    <location>
        <begin position="49"/>
        <end position="142"/>
    </location>
</feature>
<reference evidence="3" key="2">
    <citation type="submission" date="2022-01" db="EMBL/GenBank/DDBJ databases">
        <authorList>
            <person name="Yamashiro T."/>
            <person name="Shiraishi A."/>
            <person name="Satake H."/>
            <person name="Nakayama K."/>
        </authorList>
    </citation>
    <scope>NUCLEOTIDE SEQUENCE</scope>
</reference>
<keyword evidence="3" id="KW-0695">RNA-directed DNA polymerase</keyword>
<dbReference type="Proteomes" id="UP001151760">
    <property type="component" value="Unassembled WGS sequence"/>
</dbReference>
<keyword evidence="4" id="KW-1185">Reference proteome</keyword>
<name>A0ABQ5GMA8_9ASTR</name>
<keyword evidence="3" id="KW-0808">Transferase</keyword>
<dbReference type="EMBL" id="BQNB010018617">
    <property type="protein sequence ID" value="GJT76361.1"/>
    <property type="molecule type" value="Genomic_DNA"/>
</dbReference>
<feature type="coiled-coil region" evidence="1">
    <location>
        <begin position="268"/>
        <end position="295"/>
    </location>
</feature>
<dbReference type="PANTHER" id="PTHR33223:SF11">
    <property type="entry name" value="ELEMENT PROTEIN, PUTATIVE-RELATED"/>
    <property type="match status" value="1"/>
</dbReference>
<dbReference type="InterPro" id="IPR005162">
    <property type="entry name" value="Retrotrans_gag_dom"/>
</dbReference>
<accession>A0ABQ5GMA8</accession>
<keyword evidence="3" id="KW-0548">Nucleotidyltransferase</keyword>
<protein>
    <submittedName>
        <fullName evidence="3">Reverse transcriptase domain-containing protein</fullName>
    </submittedName>
</protein>
<evidence type="ECO:0000313" key="3">
    <source>
        <dbReference type="EMBL" id="GJT76361.1"/>
    </source>
</evidence>
<dbReference type="Pfam" id="PF03732">
    <property type="entry name" value="Retrotrans_gag"/>
    <property type="match status" value="1"/>
</dbReference>
<organism evidence="3 4">
    <name type="scientific">Tanacetum coccineum</name>
    <dbReference type="NCBI Taxonomy" id="301880"/>
    <lineage>
        <taxon>Eukaryota</taxon>
        <taxon>Viridiplantae</taxon>
        <taxon>Streptophyta</taxon>
        <taxon>Embryophyta</taxon>
        <taxon>Tracheophyta</taxon>
        <taxon>Spermatophyta</taxon>
        <taxon>Magnoliopsida</taxon>
        <taxon>eudicotyledons</taxon>
        <taxon>Gunneridae</taxon>
        <taxon>Pentapetalae</taxon>
        <taxon>asterids</taxon>
        <taxon>campanulids</taxon>
        <taxon>Asterales</taxon>
        <taxon>Asteraceae</taxon>
        <taxon>Asteroideae</taxon>
        <taxon>Anthemideae</taxon>
        <taxon>Anthemidinae</taxon>
        <taxon>Tanacetum</taxon>
    </lineage>
</organism>
<dbReference type="PANTHER" id="PTHR33223">
    <property type="entry name" value="CCHC-TYPE DOMAIN-CONTAINING PROTEIN"/>
    <property type="match status" value="1"/>
</dbReference>
<sequence>MSSNILITSKTISSGFEKEDPHAHIRWFNKITSTMKYKDVPDSAIKLMLFPFSIDGPARIWLEKEPPRSITTWDDLVSKFINKFFPPSKTTNLRNEISNFQQRFDEPFHETWDRFKDLLRACPHHGFTELHQLDTFYNSLNPTDQDSLNSAAGGFACKNTTPPLAFVKAVEESCVTCGGPHPYYQCPATNGNTFPGYQDNIQAYVSAAAVNYNQGNAGHRPPSVAHQVRPPGFPPVHNNQNRGNNYNPGNSTYRAPIPPTQVAPSNEMKINETNMQAMRNQITNMKAELKNEFQATMLFGCILLITQTFIFKGNNLRRSTNIE</sequence>
<keyword evidence="1" id="KW-0175">Coiled coil</keyword>
<evidence type="ECO:0000313" key="4">
    <source>
        <dbReference type="Proteomes" id="UP001151760"/>
    </source>
</evidence>
<dbReference type="GO" id="GO:0003964">
    <property type="term" value="F:RNA-directed DNA polymerase activity"/>
    <property type="evidence" value="ECO:0007669"/>
    <property type="project" value="UniProtKB-KW"/>
</dbReference>
<evidence type="ECO:0000256" key="1">
    <source>
        <dbReference type="SAM" id="Coils"/>
    </source>
</evidence>
<proteinExistence type="predicted"/>
<gene>
    <name evidence="3" type="ORF">Tco_1043086</name>
</gene>
<comment type="caution">
    <text evidence="3">The sequence shown here is derived from an EMBL/GenBank/DDBJ whole genome shotgun (WGS) entry which is preliminary data.</text>
</comment>
<evidence type="ECO:0000259" key="2">
    <source>
        <dbReference type="Pfam" id="PF03732"/>
    </source>
</evidence>
<reference evidence="3" key="1">
    <citation type="journal article" date="2022" name="Int. J. Mol. Sci.">
        <title>Draft Genome of Tanacetum Coccineum: Genomic Comparison of Closely Related Tanacetum-Family Plants.</title>
        <authorList>
            <person name="Yamashiro T."/>
            <person name="Shiraishi A."/>
            <person name="Nakayama K."/>
            <person name="Satake H."/>
        </authorList>
    </citation>
    <scope>NUCLEOTIDE SEQUENCE</scope>
</reference>